<name>A0A133MYF4_FINMA</name>
<dbReference type="Proteomes" id="UP000215361">
    <property type="component" value="Unassembled WGS sequence"/>
</dbReference>
<comment type="caution">
    <text evidence="1">The sequence shown here is derived from an EMBL/GenBank/DDBJ whole genome shotgun (WGS) entry which is preliminary data.</text>
</comment>
<evidence type="ECO:0000313" key="2">
    <source>
        <dbReference type="Proteomes" id="UP000215361"/>
    </source>
</evidence>
<dbReference type="RefSeq" id="WP_002837906.1">
    <property type="nucleotide sequence ID" value="NZ_CABKMR010000001.1"/>
</dbReference>
<organism evidence="1 2">
    <name type="scientific">Finegoldia magna</name>
    <name type="common">Peptostreptococcus magnus</name>
    <dbReference type="NCBI Taxonomy" id="1260"/>
    <lineage>
        <taxon>Bacteria</taxon>
        <taxon>Bacillati</taxon>
        <taxon>Bacillota</taxon>
        <taxon>Tissierellia</taxon>
        <taxon>Tissierellales</taxon>
        <taxon>Peptoniphilaceae</taxon>
        <taxon>Finegoldia</taxon>
    </lineage>
</organism>
<gene>
    <name evidence="1" type="ORF">B9N56_04320</name>
</gene>
<dbReference type="AlphaFoldDB" id="A0A133MYF4"/>
<evidence type="ECO:0000313" key="1">
    <source>
        <dbReference type="EMBL" id="OXZ38239.1"/>
    </source>
</evidence>
<proteinExistence type="predicted"/>
<dbReference type="EMBL" id="NDYI01000011">
    <property type="protein sequence ID" value="OXZ38239.1"/>
    <property type="molecule type" value="Genomic_DNA"/>
</dbReference>
<reference evidence="2" key="1">
    <citation type="submission" date="2017-04" db="EMBL/GenBank/DDBJ databases">
        <title>Finegoldia magna isolated from orthopedic joint implant-associated infections.</title>
        <authorList>
            <person name="Bjorklund S."/>
            <person name="Bruggemann H."/>
            <person name="Jensen A."/>
            <person name="Hellmark B."/>
            <person name="Soderquist B."/>
        </authorList>
    </citation>
    <scope>NUCLEOTIDE SEQUENCE [LARGE SCALE GENOMIC DNA]</scope>
    <source>
        <strain evidence="2">08T492</strain>
    </source>
</reference>
<protein>
    <submittedName>
        <fullName evidence="1">Uncharacterized protein</fullName>
    </submittedName>
</protein>
<sequence>MNDLTKKDFIEKYKDGNYDFAVQNTCRAVEYAKLEDCFNVAERNREPSDIIIYEDDDMIDYFHYDGLKYQD</sequence>
<accession>A0A133MYF4</accession>